<name>A0A6L9MQF3_9ALTE</name>
<accession>A0A6L9MQF3</accession>
<gene>
    <name evidence="3" type="ORF">GTW09_02275</name>
</gene>
<keyword evidence="1" id="KW-0145">Chemotaxis</keyword>
<evidence type="ECO:0000313" key="4">
    <source>
        <dbReference type="Proteomes" id="UP000478837"/>
    </source>
</evidence>
<evidence type="ECO:0000313" key="3">
    <source>
        <dbReference type="EMBL" id="NDW20358.1"/>
    </source>
</evidence>
<keyword evidence="4" id="KW-1185">Reference proteome</keyword>
<dbReference type="PANTHER" id="PTHR43484">
    <property type="match status" value="1"/>
</dbReference>
<dbReference type="Gene3D" id="3.40.1550.10">
    <property type="entry name" value="CheC-like"/>
    <property type="match status" value="1"/>
</dbReference>
<organism evidence="3 4">
    <name type="scientific">Alteromonas hispanica</name>
    <dbReference type="NCBI Taxonomy" id="315421"/>
    <lineage>
        <taxon>Bacteria</taxon>
        <taxon>Pseudomonadati</taxon>
        <taxon>Pseudomonadota</taxon>
        <taxon>Gammaproteobacteria</taxon>
        <taxon>Alteromonadales</taxon>
        <taxon>Alteromonadaceae</taxon>
        <taxon>Alteromonas/Salinimonas group</taxon>
        <taxon>Alteromonas</taxon>
    </lineage>
</organism>
<dbReference type="PANTHER" id="PTHR43484:SF1">
    <property type="entry name" value="FLAGELLAR MOTOR SWITCH PROTEIN FLIN"/>
    <property type="match status" value="1"/>
</dbReference>
<dbReference type="CDD" id="cd17910">
    <property type="entry name" value="CheC_ClassII"/>
    <property type="match status" value="1"/>
</dbReference>
<dbReference type="Pfam" id="PF04509">
    <property type="entry name" value="CheC"/>
    <property type="match status" value="1"/>
</dbReference>
<comment type="caution">
    <text evidence="3">The sequence shown here is derived from an EMBL/GenBank/DDBJ whole genome shotgun (WGS) entry which is preliminary data.</text>
</comment>
<dbReference type="AlphaFoldDB" id="A0A6L9MQF3"/>
<feature type="domain" description="CheC-like protein" evidence="2">
    <location>
        <begin position="10"/>
        <end position="45"/>
    </location>
</feature>
<evidence type="ECO:0000259" key="2">
    <source>
        <dbReference type="Pfam" id="PF04509"/>
    </source>
</evidence>
<dbReference type="EMBL" id="JAAAWP010000001">
    <property type="protein sequence ID" value="NDW20358.1"/>
    <property type="molecule type" value="Genomic_DNA"/>
</dbReference>
<protein>
    <submittedName>
        <fullName evidence="3">Chemotaxis protein CheC</fullName>
    </submittedName>
</protein>
<dbReference type="Proteomes" id="UP000478837">
    <property type="component" value="Unassembled WGS sequence"/>
</dbReference>
<dbReference type="InterPro" id="IPR007597">
    <property type="entry name" value="CheC"/>
</dbReference>
<evidence type="ECO:0000256" key="1">
    <source>
        <dbReference type="ARBA" id="ARBA00022500"/>
    </source>
</evidence>
<dbReference type="SUPFAM" id="SSF103039">
    <property type="entry name" value="CheC-like"/>
    <property type="match status" value="1"/>
</dbReference>
<dbReference type="GO" id="GO:0006935">
    <property type="term" value="P:chemotaxis"/>
    <property type="evidence" value="ECO:0007669"/>
    <property type="project" value="UniProtKB-KW"/>
</dbReference>
<reference evidence="3 4" key="1">
    <citation type="submission" date="2020-01" db="EMBL/GenBank/DDBJ databases">
        <title>Genomes of bacteria type strains.</title>
        <authorList>
            <person name="Chen J."/>
            <person name="Zhu S."/>
            <person name="Yang J."/>
        </authorList>
    </citation>
    <scope>NUCLEOTIDE SEQUENCE [LARGE SCALE GENOMIC DNA]</scope>
    <source>
        <strain evidence="3 4">LMG 22958</strain>
    </source>
</reference>
<proteinExistence type="predicted"/>
<dbReference type="InterPro" id="IPR028976">
    <property type="entry name" value="CheC-like_sf"/>
</dbReference>
<dbReference type="RefSeq" id="WP_071979253.1">
    <property type="nucleotide sequence ID" value="NZ_JAAAWP010000001.1"/>
</dbReference>
<sequence>MNTSSQLNEEQRDVLQELLNISMGQAANSLAVMLDTRIDISIPEISAVTPNQLYDLLFETGDLSYTRQSFMRDIHGEVISIISYSGLSEIGALMDYDQPLSEEDIQEIILELSNILAGACLSGLSEQLKLTTNLNMPLLFQPDKASFDGLPWQHSLAMEVQFLITISSFSMRVIFCLDDESLARILGTLNAYLK</sequence>
<dbReference type="InterPro" id="IPR051469">
    <property type="entry name" value="FliN/MopA/SpaO"/>
</dbReference>
<dbReference type="GO" id="GO:0016787">
    <property type="term" value="F:hydrolase activity"/>
    <property type="evidence" value="ECO:0007669"/>
    <property type="project" value="InterPro"/>
</dbReference>